<dbReference type="Pfam" id="PF09903">
    <property type="entry name" value="DUF2130"/>
    <property type="match status" value="1"/>
</dbReference>
<dbReference type="Proteomes" id="UP001320544">
    <property type="component" value="Chromosome"/>
</dbReference>
<protein>
    <recommendedName>
        <fullName evidence="5">DUF2130 domain-containing protein</fullName>
    </recommendedName>
</protein>
<proteinExistence type="predicted"/>
<feature type="region of interest" description="Disordered" evidence="2">
    <location>
        <begin position="468"/>
        <end position="492"/>
    </location>
</feature>
<evidence type="ECO:0008006" key="5">
    <source>
        <dbReference type="Google" id="ProtNLM"/>
    </source>
</evidence>
<dbReference type="PIRSF" id="PIRSF005850">
    <property type="entry name" value="UCP005850"/>
    <property type="match status" value="1"/>
</dbReference>
<organism evidence="3 4">
    <name type="scientific">Raoultibacter timonensis</name>
    <dbReference type="NCBI Taxonomy" id="1907662"/>
    <lineage>
        <taxon>Bacteria</taxon>
        <taxon>Bacillati</taxon>
        <taxon>Actinomycetota</taxon>
        <taxon>Coriobacteriia</taxon>
        <taxon>Eggerthellales</taxon>
        <taxon>Eggerthellaceae</taxon>
        <taxon>Raoultibacter</taxon>
    </lineage>
</organism>
<sequence>MNEIRCPHCGQVFTVDESGYAAIVQQVRNHEFDEAIREREQAMQREKDQAVQLAQEKLAAQNQRELGQKDAEISKLNLQVQEALSQKDSEIESLKSQIQAFGNEKTLAVQETAAKLEKERDALQAALDAFETQKQLAVQEALAGVEKERDALQAQVAAFETQKQLAVQEAVSKAERERDALANEVKLKESEKAQIEASYKEKMHSELQSKQEIIRFKDQEIERLRDMKAKLSTKMVGETLEQHCETEFNKLRATAFRAAQFEKDNDASSGSKGDYIFRECDENGNEIVSIMFEMKNENDETVTKHKNEDFLKKLDKDRTTKGCEYAILVSLLEPESELYNTGIVDVSYRYPKMYVIRPQFFIPMITLLRDAGMNSLEYKAQLQTLRSQNIDITNFEEQMNDFKTGFARNYELASRKFQTAIDEIDKTIDHLQKTKDALLSSDRNLRLANDKAENLTIKKLTRNNPTMKAKFEELEQGRRLGEASSEGSETPN</sequence>
<gene>
    <name evidence="3" type="ORF">CE91St30_23840</name>
</gene>
<dbReference type="EMBL" id="AP025564">
    <property type="protein sequence ID" value="BDE97051.1"/>
    <property type="molecule type" value="Genomic_DNA"/>
</dbReference>
<evidence type="ECO:0000313" key="3">
    <source>
        <dbReference type="EMBL" id="BDE97051.1"/>
    </source>
</evidence>
<dbReference type="InterPro" id="IPR019219">
    <property type="entry name" value="DUF2130"/>
</dbReference>
<name>A0ABM7WKY4_9ACTN</name>
<keyword evidence="4" id="KW-1185">Reference proteome</keyword>
<accession>A0ABM7WKY4</accession>
<reference evidence="3 4" key="1">
    <citation type="submission" date="2022-01" db="EMBL/GenBank/DDBJ databases">
        <title>Novel bile acid biosynthetic pathways are enriched in the microbiome of centenarians.</title>
        <authorList>
            <person name="Sato Y."/>
            <person name="Atarashi K."/>
            <person name="Plichta R.D."/>
            <person name="Arai Y."/>
            <person name="Sasajima S."/>
            <person name="Kearney M.S."/>
            <person name="Suda W."/>
            <person name="Takeshita K."/>
            <person name="Sasaki T."/>
            <person name="Okamoto S."/>
            <person name="Skelly N.A."/>
            <person name="Okamura Y."/>
            <person name="Vlamakis H."/>
            <person name="Li Y."/>
            <person name="Tanoue T."/>
            <person name="Takei H."/>
            <person name="Nittono H."/>
            <person name="Narushima S."/>
            <person name="Irie J."/>
            <person name="Itoh H."/>
            <person name="Moriya K."/>
            <person name="Sugiura Y."/>
            <person name="Suematsu M."/>
            <person name="Moritoki N."/>
            <person name="Shibata S."/>
            <person name="Littman R.D."/>
            <person name="Fischbach A.M."/>
            <person name="Uwamino Y."/>
            <person name="Inoue T."/>
            <person name="Honda A."/>
            <person name="Hattori M."/>
            <person name="Murai T."/>
            <person name="Xavier J.R."/>
            <person name="Hirose N."/>
            <person name="Honda K."/>
        </authorList>
    </citation>
    <scope>NUCLEOTIDE SEQUENCE [LARGE SCALE GENOMIC DNA]</scope>
    <source>
        <strain evidence="3 4">CE91-St30</strain>
    </source>
</reference>
<dbReference type="RefSeq" id="WP_244386180.1">
    <property type="nucleotide sequence ID" value="NZ_AP025564.1"/>
</dbReference>
<feature type="coiled-coil region" evidence="1">
    <location>
        <begin position="36"/>
        <end position="234"/>
    </location>
</feature>
<evidence type="ECO:0000313" key="4">
    <source>
        <dbReference type="Proteomes" id="UP001320544"/>
    </source>
</evidence>
<keyword evidence="1" id="KW-0175">Coiled coil</keyword>
<feature type="compositionally biased region" description="Basic and acidic residues" evidence="2">
    <location>
        <begin position="469"/>
        <end position="481"/>
    </location>
</feature>
<evidence type="ECO:0000256" key="1">
    <source>
        <dbReference type="SAM" id="Coils"/>
    </source>
</evidence>
<evidence type="ECO:0000256" key="2">
    <source>
        <dbReference type="SAM" id="MobiDB-lite"/>
    </source>
</evidence>